<name>A0A6I4U3F9_9SPHN</name>
<gene>
    <name evidence="1" type="primary">flaF</name>
    <name evidence="1" type="ORF">GRI68_09790</name>
</gene>
<evidence type="ECO:0000313" key="1">
    <source>
        <dbReference type="EMBL" id="MXP10468.1"/>
    </source>
</evidence>
<protein>
    <submittedName>
        <fullName evidence="1">Flagellar biosynthesis regulator FlaF</fullName>
    </submittedName>
</protein>
<dbReference type="OrthoDB" id="9808944at2"/>
<proteinExistence type="predicted"/>
<dbReference type="AlphaFoldDB" id="A0A6I4U3F9"/>
<comment type="caution">
    <text evidence="1">The sequence shown here is derived from an EMBL/GenBank/DDBJ whole genome shotgun (WGS) entry which is preliminary data.</text>
</comment>
<keyword evidence="1" id="KW-0282">Flagellum</keyword>
<dbReference type="EMBL" id="WTYR01000001">
    <property type="protein sequence ID" value="MXP10468.1"/>
    <property type="molecule type" value="Genomic_DNA"/>
</dbReference>
<accession>A0A6I4U3F9</accession>
<evidence type="ECO:0000313" key="2">
    <source>
        <dbReference type="Proteomes" id="UP000429229"/>
    </source>
</evidence>
<dbReference type="GO" id="GO:0044781">
    <property type="term" value="P:bacterial-type flagellum organization"/>
    <property type="evidence" value="ECO:0007669"/>
    <property type="project" value="InterPro"/>
</dbReference>
<organism evidence="1 2">
    <name type="scientific">Alteriqipengyuania halimionae</name>
    <dbReference type="NCBI Taxonomy" id="1926630"/>
    <lineage>
        <taxon>Bacteria</taxon>
        <taxon>Pseudomonadati</taxon>
        <taxon>Pseudomonadota</taxon>
        <taxon>Alphaproteobacteria</taxon>
        <taxon>Sphingomonadales</taxon>
        <taxon>Erythrobacteraceae</taxon>
        <taxon>Alteriqipengyuania</taxon>
    </lineage>
</organism>
<keyword evidence="2" id="KW-1185">Reference proteome</keyword>
<dbReference type="RefSeq" id="WP_160617065.1">
    <property type="nucleotide sequence ID" value="NZ_WTYR01000001.1"/>
</dbReference>
<dbReference type="NCBIfam" id="NF009435">
    <property type="entry name" value="PRK12794.1"/>
    <property type="match status" value="1"/>
</dbReference>
<keyword evidence="1" id="KW-0966">Cell projection</keyword>
<dbReference type="Pfam" id="PF07309">
    <property type="entry name" value="FlaF"/>
    <property type="match status" value="1"/>
</dbReference>
<reference evidence="1 2" key="1">
    <citation type="submission" date="2019-12" db="EMBL/GenBank/DDBJ databases">
        <title>Genomic-based taxomic classification of the family Erythrobacteraceae.</title>
        <authorList>
            <person name="Xu L."/>
        </authorList>
    </citation>
    <scope>NUCLEOTIDE SEQUENCE [LARGE SCALE GENOMIC DNA]</scope>
    <source>
        <strain evidence="1 2">LMG 29519</strain>
    </source>
</reference>
<dbReference type="InterPro" id="IPR010845">
    <property type="entry name" value="FlaF"/>
</dbReference>
<keyword evidence="1" id="KW-0969">Cilium</keyword>
<dbReference type="Proteomes" id="UP000429229">
    <property type="component" value="Unassembled WGS sequence"/>
</dbReference>
<sequence length="120" mass="13387">MSLAAYQSVRRLSEAPRDTEHRLMGQITGEMINARDAQKEGAQLAEPLHRNREMWNLFSADCAAPGNQLPDQLRASLISLALWVDRFSSEVIAGRESIEDLIDVNRTVMEGLATHRLADA</sequence>